<dbReference type="Proteomes" id="UP000039217">
    <property type="component" value="Unassembled WGS sequence"/>
</dbReference>
<evidence type="ECO:0000313" key="3">
    <source>
        <dbReference type="Proteomes" id="UP000039217"/>
    </source>
</evidence>
<protein>
    <submittedName>
        <fullName evidence="2">Uncharacterized protein</fullName>
    </submittedName>
</protein>
<gene>
    <name evidence="2" type="ORF">ERS007661_04549</name>
</gene>
<evidence type="ECO:0000313" key="2">
    <source>
        <dbReference type="EMBL" id="CNX26479.1"/>
    </source>
</evidence>
<sequence length="93" mass="9882">MNRKPHTLAVNQISGHQPVLALAHMFSGQGACQPPKNRVAASAETVVILTYSASMNIANFNDEYSVWNPATSSPSASGKSNGARLVSPTIEMR</sequence>
<accession>A0A655FZG5</accession>
<reference evidence="2 3" key="1">
    <citation type="submission" date="2015-03" db="EMBL/GenBank/DDBJ databases">
        <authorList>
            <consortium name="Pathogen Informatics"/>
        </authorList>
    </citation>
    <scope>NUCLEOTIDE SEQUENCE [LARGE SCALE GENOMIC DNA]</scope>
    <source>
        <strain evidence="2 3">D00501624</strain>
    </source>
</reference>
<evidence type="ECO:0000256" key="1">
    <source>
        <dbReference type="SAM" id="MobiDB-lite"/>
    </source>
</evidence>
<feature type="compositionally biased region" description="Polar residues" evidence="1">
    <location>
        <begin position="70"/>
        <end position="80"/>
    </location>
</feature>
<dbReference type="EMBL" id="CQQC01002877">
    <property type="protein sequence ID" value="CNX26479.1"/>
    <property type="molecule type" value="Genomic_DNA"/>
</dbReference>
<dbReference type="AlphaFoldDB" id="A0A655FZG5"/>
<feature type="region of interest" description="Disordered" evidence="1">
    <location>
        <begin position="70"/>
        <end position="93"/>
    </location>
</feature>
<name>A0A655FZG5_MYCTX</name>
<proteinExistence type="predicted"/>
<organism evidence="2 3">
    <name type="scientific">Mycobacterium tuberculosis</name>
    <dbReference type="NCBI Taxonomy" id="1773"/>
    <lineage>
        <taxon>Bacteria</taxon>
        <taxon>Bacillati</taxon>
        <taxon>Actinomycetota</taxon>
        <taxon>Actinomycetes</taxon>
        <taxon>Mycobacteriales</taxon>
        <taxon>Mycobacteriaceae</taxon>
        <taxon>Mycobacterium</taxon>
        <taxon>Mycobacterium tuberculosis complex</taxon>
    </lineage>
</organism>